<dbReference type="InterPro" id="IPR029063">
    <property type="entry name" value="SAM-dependent_MTases_sf"/>
</dbReference>
<dbReference type="SUPFAM" id="SSF53335">
    <property type="entry name" value="S-adenosyl-L-methionine-dependent methyltransferases"/>
    <property type="match status" value="1"/>
</dbReference>
<evidence type="ECO:0000313" key="3">
    <source>
        <dbReference type="Proteomes" id="UP001172737"/>
    </source>
</evidence>
<dbReference type="GO" id="GO:0032259">
    <property type="term" value="P:methylation"/>
    <property type="evidence" value="ECO:0007669"/>
    <property type="project" value="UniProtKB-KW"/>
</dbReference>
<dbReference type="CDD" id="cd02440">
    <property type="entry name" value="AdoMet_MTases"/>
    <property type="match status" value="1"/>
</dbReference>
<name>A0AAW7M9I8_9MICO</name>
<dbReference type="AlphaFoldDB" id="A0AAW7M9I8"/>
<sequence length="392" mass="41131">MDAATARLTVSPACLSLAEELREVGPADELRVGERLRREGHDGSLVAAAMTLAGLRREARARLGEQADALVLHRAGLEQATRAVVAGLHAERFAEAGCARVADLTCGLGLDARAIAARGIAVTAFEADEATALLARRNLAPWPESRVLHGDSLEGLAALADDAVDGVFADPARRSARGRHHDPADYSPRLDAVLELRGSVRALGVKVGPGIPHAAIPADMEAQWVSVDGDVVEAGLWAGDASRGAGHSALVISDGDAHELAGPTDRGEAGPLDAHLLEPDGAVIRAGLVGELAARIGAHLVDPTIAYLTAAHVEATPFARAYRVIETLPLDVKRLAAALRARDVGAVDIKKRGVDLTPEQLRPRLKLKGTRRETLVLTRVAGRHTALIVEPV</sequence>
<protein>
    <submittedName>
        <fullName evidence="2">SAM-dependent methyltransferase</fullName>
    </submittedName>
</protein>
<dbReference type="Pfam" id="PF18096">
    <property type="entry name" value="Thump_like"/>
    <property type="match status" value="1"/>
</dbReference>
<evidence type="ECO:0000313" key="2">
    <source>
        <dbReference type="EMBL" id="MDN4488396.1"/>
    </source>
</evidence>
<proteinExistence type="predicted"/>
<reference evidence="2" key="1">
    <citation type="submission" date="2023-06" db="EMBL/GenBank/DDBJ databases">
        <title>Sysu t00039.</title>
        <authorList>
            <person name="Gao L."/>
            <person name="Fang B.-Z."/>
            <person name="Li W.-J."/>
        </authorList>
    </citation>
    <scope>NUCLEOTIDE SEQUENCE</scope>
    <source>
        <strain evidence="2">SYSU T00039</strain>
    </source>
</reference>
<organism evidence="2 3">
    <name type="scientific">Demequina lignilytica</name>
    <dbReference type="NCBI Taxonomy" id="3051663"/>
    <lineage>
        <taxon>Bacteria</taxon>
        <taxon>Bacillati</taxon>
        <taxon>Actinomycetota</taxon>
        <taxon>Actinomycetes</taxon>
        <taxon>Micrococcales</taxon>
        <taxon>Demequinaceae</taxon>
        <taxon>Demequina</taxon>
    </lineage>
</organism>
<dbReference type="GO" id="GO:0008168">
    <property type="term" value="F:methyltransferase activity"/>
    <property type="evidence" value="ECO:0007669"/>
    <property type="project" value="UniProtKB-KW"/>
</dbReference>
<dbReference type="InterPro" id="IPR041497">
    <property type="entry name" value="Thump-like"/>
</dbReference>
<gene>
    <name evidence="2" type="ORF">QQX10_09465</name>
</gene>
<keyword evidence="2" id="KW-0489">Methyltransferase</keyword>
<dbReference type="EMBL" id="JAUHPX010000005">
    <property type="protein sequence ID" value="MDN4488396.1"/>
    <property type="molecule type" value="Genomic_DNA"/>
</dbReference>
<accession>A0AAW7M9I8</accession>
<evidence type="ECO:0000259" key="1">
    <source>
        <dbReference type="Pfam" id="PF18096"/>
    </source>
</evidence>
<dbReference type="RefSeq" id="WP_301119670.1">
    <property type="nucleotide sequence ID" value="NZ_JAUHPX010000005.1"/>
</dbReference>
<keyword evidence="2" id="KW-0808">Transferase</keyword>
<keyword evidence="3" id="KW-1185">Reference proteome</keyword>
<dbReference type="Gene3D" id="3.40.50.150">
    <property type="entry name" value="Vaccinia Virus protein VP39"/>
    <property type="match status" value="1"/>
</dbReference>
<dbReference type="Proteomes" id="UP001172737">
    <property type="component" value="Unassembled WGS sequence"/>
</dbReference>
<comment type="caution">
    <text evidence="2">The sequence shown here is derived from an EMBL/GenBank/DDBJ whole genome shotgun (WGS) entry which is preliminary data.</text>
</comment>
<feature type="domain" description="THUMP-like" evidence="1">
    <location>
        <begin position="319"/>
        <end position="391"/>
    </location>
</feature>